<evidence type="ECO:0000313" key="4">
    <source>
        <dbReference type="Proteomes" id="UP001500596"/>
    </source>
</evidence>
<dbReference type="Gene3D" id="3.40.50.1110">
    <property type="entry name" value="SGNH hydrolase"/>
    <property type="match status" value="1"/>
</dbReference>
<keyword evidence="1" id="KW-0732">Signal</keyword>
<dbReference type="CDD" id="cd00229">
    <property type="entry name" value="SGNH_hydrolase"/>
    <property type="match status" value="1"/>
</dbReference>
<feature type="domain" description="SGNH hydrolase-type esterase" evidence="2">
    <location>
        <begin position="63"/>
        <end position="232"/>
    </location>
</feature>
<keyword evidence="4" id="KW-1185">Reference proteome</keyword>
<dbReference type="PANTHER" id="PTHR30383">
    <property type="entry name" value="THIOESTERASE 1/PROTEASE 1/LYSOPHOSPHOLIPASE L1"/>
    <property type="match status" value="1"/>
</dbReference>
<dbReference type="InterPro" id="IPR013830">
    <property type="entry name" value="SGNH_hydro"/>
</dbReference>
<dbReference type="SUPFAM" id="SSF52266">
    <property type="entry name" value="SGNH hydrolase"/>
    <property type="match status" value="1"/>
</dbReference>
<feature type="chain" id="PRO_5046060111" description="SGNH hydrolase-type esterase domain-containing protein" evidence="1">
    <location>
        <begin position="34"/>
        <end position="263"/>
    </location>
</feature>
<sequence length="263" mass="27615">MRRRRGFAAVALVAAAVAAVCLLAALHPWTDAAAPVTATAEESTSGVIAPRPLALPDQPRVLIFGDSWTYGSAASLPTLGYAYVLGERLDWQSTVDGVRGSGYLKPGLDGGTYGERIAALDPGLDPDLIIVEGSINDRRLPAEGYREAVSAAWDALAALYPAASVVIMGPAPQVLPVEEATARIDADLAALAAERGWWYVSPIAEEWITTENYTEVIDTTIGRYHPSTAGHAYLATRLAEAIAAMGDEAPVIADAPHEGPSTP</sequence>
<gene>
    <name evidence="3" type="ORF">GCM10009807_12260</name>
</gene>
<dbReference type="InterPro" id="IPR051532">
    <property type="entry name" value="Ester_Hydrolysis_Enzymes"/>
</dbReference>
<evidence type="ECO:0000256" key="1">
    <source>
        <dbReference type="SAM" id="SignalP"/>
    </source>
</evidence>
<organism evidence="3 4">
    <name type="scientific">Microbacterium lacus</name>
    <dbReference type="NCBI Taxonomy" id="415217"/>
    <lineage>
        <taxon>Bacteria</taxon>
        <taxon>Bacillati</taxon>
        <taxon>Actinomycetota</taxon>
        <taxon>Actinomycetes</taxon>
        <taxon>Micrococcales</taxon>
        <taxon>Microbacteriaceae</taxon>
        <taxon>Microbacterium</taxon>
    </lineage>
</organism>
<evidence type="ECO:0000259" key="2">
    <source>
        <dbReference type="Pfam" id="PF13472"/>
    </source>
</evidence>
<name>A0ABP4SBZ9_9MICO</name>
<feature type="signal peptide" evidence="1">
    <location>
        <begin position="1"/>
        <end position="33"/>
    </location>
</feature>
<dbReference type="Pfam" id="PF13472">
    <property type="entry name" value="Lipase_GDSL_2"/>
    <property type="match status" value="1"/>
</dbReference>
<dbReference type="InterPro" id="IPR036514">
    <property type="entry name" value="SGNH_hydro_sf"/>
</dbReference>
<proteinExistence type="predicted"/>
<dbReference type="Proteomes" id="UP001500596">
    <property type="component" value="Unassembled WGS sequence"/>
</dbReference>
<accession>A0ABP4SBZ9</accession>
<protein>
    <recommendedName>
        <fullName evidence="2">SGNH hydrolase-type esterase domain-containing protein</fullName>
    </recommendedName>
</protein>
<reference evidence="4" key="1">
    <citation type="journal article" date="2019" name="Int. J. Syst. Evol. Microbiol.">
        <title>The Global Catalogue of Microorganisms (GCM) 10K type strain sequencing project: providing services to taxonomists for standard genome sequencing and annotation.</title>
        <authorList>
            <consortium name="The Broad Institute Genomics Platform"/>
            <consortium name="The Broad Institute Genome Sequencing Center for Infectious Disease"/>
            <person name="Wu L."/>
            <person name="Ma J."/>
        </authorList>
    </citation>
    <scope>NUCLEOTIDE SEQUENCE [LARGE SCALE GENOMIC DNA]</scope>
    <source>
        <strain evidence="4">JCM 15575</strain>
    </source>
</reference>
<dbReference type="EMBL" id="BAAAPK010000001">
    <property type="protein sequence ID" value="GAA1669675.1"/>
    <property type="molecule type" value="Genomic_DNA"/>
</dbReference>
<comment type="caution">
    <text evidence="3">The sequence shown here is derived from an EMBL/GenBank/DDBJ whole genome shotgun (WGS) entry which is preliminary data.</text>
</comment>
<evidence type="ECO:0000313" key="3">
    <source>
        <dbReference type="EMBL" id="GAA1669675.1"/>
    </source>
</evidence>